<evidence type="ECO:0000313" key="3">
    <source>
        <dbReference type="Proteomes" id="UP001148614"/>
    </source>
</evidence>
<reference evidence="2" key="1">
    <citation type="submission" date="2022-07" db="EMBL/GenBank/DDBJ databases">
        <title>Genome Sequence of Xylaria arbuscula.</title>
        <authorList>
            <person name="Buettner E."/>
        </authorList>
    </citation>
    <scope>NUCLEOTIDE SEQUENCE</scope>
    <source>
        <strain evidence="2">VT107</strain>
    </source>
</reference>
<feature type="compositionally biased region" description="Basic and acidic residues" evidence="1">
    <location>
        <begin position="59"/>
        <end position="70"/>
    </location>
</feature>
<feature type="region of interest" description="Disordered" evidence="1">
    <location>
        <begin position="1"/>
        <end position="86"/>
    </location>
</feature>
<name>A0A9W8TNW8_9PEZI</name>
<dbReference type="Proteomes" id="UP001148614">
    <property type="component" value="Unassembled WGS sequence"/>
</dbReference>
<protein>
    <submittedName>
        <fullName evidence="2">Uncharacterized protein</fullName>
    </submittedName>
</protein>
<feature type="compositionally biased region" description="Polar residues" evidence="1">
    <location>
        <begin position="1"/>
        <end position="10"/>
    </location>
</feature>
<evidence type="ECO:0000313" key="2">
    <source>
        <dbReference type="EMBL" id="KAJ3577853.1"/>
    </source>
</evidence>
<organism evidence="2 3">
    <name type="scientific">Xylaria arbuscula</name>
    <dbReference type="NCBI Taxonomy" id="114810"/>
    <lineage>
        <taxon>Eukaryota</taxon>
        <taxon>Fungi</taxon>
        <taxon>Dikarya</taxon>
        <taxon>Ascomycota</taxon>
        <taxon>Pezizomycotina</taxon>
        <taxon>Sordariomycetes</taxon>
        <taxon>Xylariomycetidae</taxon>
        <taxon>Xylariales</taxon>
        <taxon>Xylariaceae</taxon>
        <taxon>Xylaria</taxon>
    </lineage>
</organism>
<accession>A0A9W8TNW8</accession>
<evidence type="ECO:0000256" key="1">
    <source>
        <dbReference type="SAM" id="MobiDB-lite"/>
    </source>
</evidence>
<comment type="caution">
    <text evidence="2">The sequence shown here is derived from an EMBL/GenBank/DDBJ whole genome shotgun (WGS) entry which is preliminary data.</text>
</comment>
<gene>
    <name evidence="2" type="ORF">NPX13_g2708</name>
</gene>
<proteinExistence type="predicted"/>
<dbReference type="AlphaFoldDB" id="A0A9W8TNW8"/>
<sequence length="131" mass="14273">MHHGESTSTAAARFQIPAPLQGGRRGRRSRGSHGSARAVQSEHRLRAARAARGSPSKSRVVDRALARHVSDTQTAGAARRAPSAYVRGGRLRDDKRDRRVISACDEEVWGNMGKKVVKILSLQQRGSILTL</sequence>
<keyword evidence="3" id="KW-1185">Reference proteome</keyword>
<dbReference type="EMBL" id="JANPWZ010000300">
    <property type="protein sequence ID" value="KAJ3577853.1"/>
    <property type="molecule type" value="Genomic_DNA"/>
</dbReference>